<gene>
    <name evidence="1" type="ordered locus">Arnit_2152</name>
</gene>
<protein>
    <submittedName>
        <fullName evidence="1">Uncharacterized protein</fullName>
    </submittedName>
</protein>
<organism evidence="1 2">
    <name type="scientific">Arcobacter nitrofigilis (strain ATCC 33309 / DSM 7299 / CCUG 15893 / LMG 7604 / NCTC 12251 / CI)</name>
    <name type="common">Campylobacter nitrofigilis</name>
    <dbReference type="NCBI Taxonomy" id="572480"/>
    <lineage>
        <taxon>Bacteria</taxon>
        <taxon>Pseudomonadati</taxon>
        <taxon>Campylobacterota</taxon>
        <taxon>Epsilonproteobacteria</taxon>
        <taxon>Campylobacterales</taxon>
        <taxon>Arcobacteraceae</taxon>
        <taxon>Arcobacter</taxon>
    </lineage>
</organism>
<evidence type="ECO:0000313" key="1">
    <source>
        <dbReference type="EMBL" id="ADG93805.1"/>
    </source>
</evidence>
<sequence length="44" mass="5232" precursor="true">MSAIQDKNSQEVLKPRYIPKSIIHKIKINFKSNIFNQNCKWKVT</sequence>
<dbReference type="KEGG" id="ant:Arnit_2152"/>
<dbReference type="AlphaFoldDB" id="D5V0J3"/>
<keyword evidence="2" id="KW-1185">Reference proteome</keyword>
<name>D5V0J3_ARCNC</name>
<accession>D5V0J3</accession>
<dbReference type="RefSeq" id="WP_013135950.1">
    <property type="nucleotide sequence ID" value="NC_014166.1"/>
</dbReference>
<proteinExistence type="predicted"/>
<reference evidence="1 2" key="1">
    <citation type="journal article" date="2010" name="Stand. Genomic Sci.">
        <title>Complete genome sequence of Arcobacter nitrofigilis type strain (CI).</title>
        <authorList>
            <person name="Pati A."/>
            <person name="Gronow S."/>
            <person name="Lapidus A."/>
            <person name="Copeland A."/>
            <person name="Glavina Del Rio T."/>
            <person name="Nolan M."/>
            <person name="Lucas S."/>
            <person name="Tice H."/>
            <person name="Cheng J.F."/>
            <person name="Han C."/>
            <person name="Chertkov O."/>
            <person name="Bruce D."/>
            <person name="Tapia R."/>
            <person name="Goodwin L."/>
            <person name="Pitluck S."/>
            <person name="Liolios K."/>
            <person name="Ivanova N."/>
            <person name="Mavromatis K."/>
            <person name="Chen A."/>
            <person name="Palaniappan K."/>
            <person name="Land M."/>
            <person name="Hauser L."/>
            <person name="Chang Y.J."/>
            <person name="Jeffries C.D."/>
            <person name="Detter J.C."/>
            <person name="Rohde M."/>
            <person name="Goker M."/>
            <person name="Bristow J."/>
            <person name="Eisen J.A."/>
            <person name="Markowitz V."/>
            <person name="Hugenholtz P."/>
            <person name="Klenk H.P."/>
            <person name="Kyrpides N.C."/>
        </authorList>
    </citation>
    <scope>NUCLEOTIDE SEQUENCE [LARGE SCALE GENOMIC DNA]</scope>
    <source>
        <strain evidence="2">ATCC 33309 / DSM 7299 / CCUG 15893 / LMG 7604 / NCTC 12251 / CI</strain>
    </source>
</reference>
<dbReference type="EMBL" id="CP001999">
    <property type="protein sequence ID" value="ADG93805.1"/>
    <property type="molecule type" value="Genomic_DNA"/>
</dbReference>
<evidence type="ECO:0000313" key="2">
    <source>
        <dbReference type="Proteomes" id="UP000000939"/>
    </source>
</evidence>
<dbReference type="HOGENOM" id="CLU_3211751_0_0_7"/>
<dbReference type="STRING" id="572480.Arnit_2152"/>
<dbReference type="Proteomes" id="UP000000939">
    <property type="component" value="Chromosome"/>
</dbReference>